<evidence type="ECO:0000313" key="2">
    <source>
        <dbReference type="EMBL" id="BBX18007.1"/>
    </source>
</evidence>
<evidence type="ECO:0000256" key="1">
    <source>
        <dbReference type="SAM" id="SignalP"/>
    </source>
</evidence>
<feature type="chain" id="PRO_5029610314" evidence="1">
    <location>
        <begin position="50"/>
        <end position="161"/>
    </location>
</feature>
<dbReference type="Proteomes" id="UP000467006">
    <property type="component" value="Chromosome"/>
</dbReference>
<sequence length="161" mass="16839">MVWEASSNTEGSNLYGGTQMNAIATKFQVTAAAAAIAATTALAPVVANAAPTVQVPAAPVSQVVGELPQAPGDLLYFGQVASLQFVASQIRFRSFVLDSRAQRLRAYATLHPDTFFGRWAAAAAVRLEERRNAYGDISFSACRNGTGLQVGPYGTVTAGPC</sequence>
<name>A0A7I7K1S4_9MYCO</name>
<organism evidence="2 3">
    <name type="scientific">Mycolicibacterium duvalii</name>
    <dbReference type="NCBI Taxonomy" id="39688"/>
    <lineage>
        <taxon>Bacteria</taxon>
        <taxon>Bacillati</taxon>
        <taxon>Actinomycetota</taxon>
        <taxon>Actinomycetes</taxon>
        <taxon>Mycobacteriales</taxon>
        <taxon>Mycobacteriaceae</taxon>
        <taxon>Mycolicibacterium</taxon>
    </lineage>
</organism>
<dbReference type="KEGG" id="mdu:MDUV_28670"/>
<evidence type="ECO:0000313" key="3">
    <source>
        <dbReference type="Proteomes" id="UP000467006"/>
    </source>
</evidence>
<proteinExistence type="predicted"/>
<feature type="signal peptide" evidence="1">
    <location>
        <begin position="1"/>
        <end position="49"/>
    </location>
</feature>
<keyword evidence="3" id="KW-1185">Reference proteome</keyword>
<dbReference type="EMBL" id="AP022563">
    <property type="protein sequence ID" value="BBX18007.1"/>
    <property type="molecule type" value="Genomic_DNA"/>
</dbReference>
<keyword evidence="1" id="KW-0732">Signal</keyword>
<protein>
    <submittedName>
        <fullName evidence="2">Uncharacterized protein</fullName>
    </submittedName>
</protein>
<accession>A0A7I7K1S4</accession>
<dbReference type="AlphaFoldDB" id="A0A7I7K1S4"/>
<gene>
    <name evidence="2" type="ORF">MDUV_28670</name>
</gene>
<reference evidence="2 3" key="1">
    <citation type="journal article" date="2019" name="Emerg. Microbes Infect.">
        <title>Comprehensive subspecies identification of 175 nontuberculous mycobacteria species based on 7547 genomic profiles.</title>
        <authorList>
            <person name="Matsumoto Y."/>
            <person name="Kinjo T."/>
            <person name="Motooka D."/>
            <person name="Nabeya D."/>
            <person name="Jung N."/>
            <person name="Uechi K."/>
            <person name="Horii T."/>
            <person name="Iida T."/>
            <person name="Fujita J."/>
            <person name="Nakamura S."/>
        </authorList>
    </citation>
    <scope>NUCLEOTIDE SEQUENCE [LARGE SCALE GENOMIC DNA]</scope>
    <source>
        <strain evidence="2 3">JCM 6396</strain>
    </source>
</reference>